<dbReference type="OrthoDB" id="6314457at2"/>
<dbReference type="EMBL" id="PNCM01000015">
    <property type="protein sequence ID" value="TMP81461.1"/>
    <property type="molecule type" value="Genomic_DNA"/>
</dbReference>
<feature type="signal peptide" evidence="2">
    <location>
        <begin position="1"/>
        <end position="19"/>
    </location>
</feature>
<gene>
    <name evidence="3" type="ORF">CWB73_07715</name>
</gene>
<comment type="caution">
    <text evidence="3">The sequence shown here is derived from an EMBL/GenBank/DDBJ whole genome shotgun (WGS) entry which is preliminary data.</text>
</comment>
<reference evidence="4" key="2">
    <citation type="submission" date="2019-06" db="EMBL/GenBank/DDBJ databases">
        <title>Co-occurence of chitin degradation, pigmentation and bioactivity in marine Pseudoalteromonas.</title>
        <authorList>
            <person name="Sonnenschein E.C."/>
            <person name="Bech P.K."/>
        </authorList>
    </citation>
    <scope>NUCLEOTIDE SEQUENCE [LARGE SCALE GENOMIC DNA]</scope>
    <source>
        <strain evidence="4">S1189</strain>
    </source>
</reference>
<feature type="chain" id="PRO_5024325933" description="Lipoprotein" evidence="2">
    <location>
        <begin position="20"/>
        <end position="444"/>
    </location>
</feature>
<dbReference type="Proteomes" id="UP000307362">
    <property type="component" value="Unassembled WGS sequence"/>
</dbReference>
<proteinExistence type="predicted"/>
<accession>A0A5S3YVC2</accession>
<evidence type="ECO:0008006" key="5">
    <source>
        <dbReference type="Google" id="ProtNLM"/>
    </source>
</evidence>
<dbReference type="AlphaFoldDB" id="A0A5S3YVC2"/>
<evidence type="ECO:0000313" key="3">
    <source>
        <dbReference type="EMBL" id="TMP81461.1"/>
    </source>
</evidence>
<feature type="region of interest" description="Disordered" evidence="1">
    <location>
        <begin position="21"/>
        <end position="43"/>
    </location>
</feature>
<evidence type="ECO:0000256" key="1">
    <source>
        <dbReference type="SAM" id="MobiDB-lite"/>
    </source>
</evidence>
<dbReference type="RefSeq" id="WP_138567132.1">
    <property type="nucleotide sequence ID" value="NZ_PNCM01000015.1"/>
</dbReference>
<dbReference type="PROSITE" id="PS51257">
    <property type="entry name" value="PROKAR_LIPOPROTEIN"/>
    <property type="match status" value="1"/>
</dbReference>
<evidence type="ECO:0000313" key="4">
    <source>
        <dbReference type="Proteomes" id="UP000307362"/>
    </source>
</evidence>
<sequence length="444" mass="49521">MRKYLLTPLAAALTLTLTACGGGSSGEDTPEKGPGSGGGSVTTLPTLQPMSLYAYSYQCNEIVPHQAEVVFHDDQGRPLGNSKTDSQGEFAGELPEDTKHISVISQIDDPVDGAYTKIHTELDIEHRTNLGGFFFDVNTNNCRCELFSLDTTDFTYTQNGYQLYESAFPLSNNKVEVCPFEDKVYLRVVSNNQQEAKAAVLDLTDEIKSSKTIKLSDAQFQHQGVLVENKQSLNSDLLSTRAYDKELHKYQFVGFTNSSDNNALFVFPSVFEDNFYTQSGSETMSPNGLEISFSTHARSKVNAEGEYDLTELPQVSANLGADLLNFTNSQDFSYDFSANDERFARAQWEYSFLVDDTAETRFDWRIEGSISGQIPDLSFGDVFQEPTDPVTLESLSIFLYGYAGNSTDHKSFSELLDKHNQIKGRLTKPEFSNYVYTRVHANFD</sequence>
<keyword evidence="2" id="KW-0732">Signal</keyword>
<protein>
    <recommendedName>
        <fullName evidence="5">Lipoprotein</fullName>
    </recommendedName>
</protein>
<name>A0A5S3YVC2_9GAMM</name>
<evidence type="ECO:0000256" key="2">
    <source>
        <dbReference type="SAM" id="SignalP"/>
    </source>
</evidence>
<reference evidence="3 4" key="1">
    <citation type="submission" date="2017-12" db="EMBL/GenBank/DDBJ databases">
        <authorList>
            <person name="Paulsen S."/>
            <person name="Gram L.K."/>
        </authorList>
    </citation>
    <scope>NUCLEOTIDE SEQUENCE [LARGE SCALE GENOMIC DNA]</scope>
    <source>
        <strain evidence="3 4">S1189</strain>
    </source>
</reference>
<organism evidence="3 4">
    <name type="scientific">Pseudoalteromonas phenolica</name>
    <dbReference type="NCBI Taxonomy" id="161398"/>
    <lineage>
        <taxon>Bacteria</taxon>
        <taxon>Pseudomonadati</taxon>
        <taxon>Pseudomonadota</taxon>
        <taxon>Gammaproteobacteria</taxon>
        <taxon>Alteromonadales</taxon>
        <taxon>Pseudoalteromonadaceae</taxon>
        <taxon>Pseudoalteromonas</taxon>
    </lineage>
</organism>